<keyword evidence="2" id="KW-0012">Acyltransferase</keyword>
<proteinExistence type="predicted"/>
<keyword evidence="2" id="KW-0808">Transferase</keyword>
<dbReference type="InterPro" id="IPR038740">
    <property type="entry name" value="BioF2-like_GNAT_dom"/>
</dbReference>
<reference evidence="3" key="1">
    <citation type="journal article" date="2019" name="Int. J. Syst. Evol. Microbiol.">
        <title>The Global Catalogue of Microorganisms (GCM) 10K type strain sequencing project: providing services to taxonomists for standard genome sequencing and annotation.</title>
        <authorList>
            <consortium name="The Broad Institute Genomics Platform"/>
            <consortium name="The Broad Institute Genome Sequencing Center for Infectious Disease"/>
            <person name="Wu L."/>
            <person name="Ma J."/>
        </authorList>
    </citation>
    <scope>NUCLEOTIDE SEQUENCE [LARGE SCALE GENOMIC DNA]</scope>
    <source>
        <strain evidence="3">KCTC 42903</strain>
    </source>
</reference>
<dbReference type="Pfam" id="PF13480">
    <property type="entry name" value="Acetyltransf_6"/>
    <property type="match status" value="1"/>
</dbReference>
<gene>
    <name evidence="2" type="ORF">ACFSQS_02535</name>
</gene>
<dbReference type="InterPro" id="IPR016181">
    <property type="entry name" value="Acyl_CoA_acyltransferase"/>
</dbReference>
<dbReference type="RefSeq" id="WP_388013596.1">
    <property type="nucleotide sequence ID" value="NZ_JBHUDT010000001.1"/>
</dbReference>
<dbReference type="SUPFAM" id="SSF55729">
    <property type="entry name" value="Acyl-CoA N-acyltransferases (Nat)"/>
    <property type="match status" value="1"/>
</dbReference>
<evidence type="ECO:0000313" key="3">
    <source>
        <dbReference type="Proteomes" id="UP001597441"/>
    </source>
</evidence>
<evidence type="ECO:0000259" key="1">
    <source>
        <dbReference type="Pfam" id="PF13480"/>
    </source>
</evidence>
<keyword evidence="3" id="KW-1185">Reference proteome</keyword>
<protein>
    <submittedName>
        <fullName evidence="2">GNAT family N-acetyltransferase</fullName>
        <ecNumber evidence="2">2.3.1.-</ecNumber>
    </submittedName>
</protein>
<dbReference type="Proteomes" id="UP001597441">
    <property type="component" value="Unassembled WGS sequence"/>
</dbReference>
<accession>A0ABW5JR62</accession>
<dbReference type="EC" id="2.3.1.-" evidence="2"/>
<feature type="domain" description="BioF2-like acetyltransferase" evidence="1">
    <location>
        <begin position="152"/>
        <end position="273"/>
    </location>
</feature>
<dbReference type="GO" id="GO:0016746">
    <property type="term" value="F:acyltransferase activity"/>
    <property type="evidence" value="ECO:0007669"/>
    <property type="project" value="UniProtKB-KW"/>
</dbReference>
<comment type="caution">
    <text evidence="2">The sequence shown here is derived from an EMBL/GenBank/DDBJ whole genome shotgun (WGS) entry which is preliminary data.</text>
</comment>
<name>A0ABW5JR62_9FLAO</name>
<evidence type="ECO:0000313" key="2">
    <source>
        <dbReference type="EMBL" id="MFD2533967.1"/>
    </source>
</evidence>
<organism evidence="2 3">
    <name type="scientific">Gelatiniphilus marinus</name>
    <dbReference type="NCBI Taxonomy" id="1759464"/>
    <lineage>
        <taxon>Bacteria</taxon>
        <taxon>Pseudomonadati</taxon>
        <taxon>Bacteroidota</taxon>
        <taxon>Flavobacteriia</taxon>
        <taxon>Flavobacteriales</taxon>
        <taxon>Flavobacteriaceae</taxon>
        <taxon>Gelatiniphilus</taxon>
    </lineage>
</organism>
<sequence>MKNNPFTSKIFTTIWSKHFNNSNPEKIFNFIENLSFVKNKYLPFYINIGKNLTNGLSYTIKKNEADYKNKVFFIYDVPSLVNITKPDTGTLKLITIRQYKGYLANLENYTNLQDYISDNFSSRSRKVFKKHLVKLETCFNIKYKMYYGDNITKDEYDFIFKNFNRLLKKRFSEKRINNHYLSDKKWNYLEALVFPMILDKKASIFVIYDKDTPINISVNYLSSNIVFGALTVFDTDYSKFNIGFIDIMKHLEWCIENKFLIFDFSKGDFEYKKRWGNTFYHFDYHLLYDSSSILAKLIANSLGQYFKIKQLLRDKNIHTRFHEFIFLLKGKKTKANTFNVLNCDGGIAENELERLDYNQEKYVFLKRRIYEFLYKHSESINDIEVYAVTPSQKTYFIKGKKNSIKLKFCEKPK</sequence>
<dbReference type="EMBL" id="JBHULK010000001">
    <property type="protein sequence ID" value="MFD2533967.1"/>
    <property type="molecule type" value="Genomic_DNA"/>
</dbReference>